<proteinExistence type="inferred from homology"/>
<sequence>MQPFGPLNIGLDAEEVTRLLCGTTWTQEIMSCVMYDGNIEEVNKKHTAFRVLFPEMDLPAFIRKTKNLPACYEIAEEMPSPRVLKTHLPSQLLPPQIWERRPKIVYVMRNPKDLTVSYFYFAKMINPSPKLRNDTFEEFLNKMLTGDGNTWGGGCFCLAFVFCWNLSVSYGPWWDHYLFFWEKRNDPNILVLKYEDMKQDPRGYVEKISKFLGKNLSAETLDAITEHCSFANMKNNPMANPDSMLRHDESQGAFMRKGVVGNWKSHFTVAQNEVMDAHIEEKLRGTDLTFDYN</sequence>
<reference evidence="5" key="1">
    <citation type="submission" date="2025-08" db="UniProtKB">
        <authorList>
            <consortium name="RefSeq"/>
        </authorList>
    </citation>
    <scope>IDENTIFICATION</scope>
</reference>
<dbReference type="PANTHER" id="PTHR11783">
    <property type="entry name" value="SULFOTRANSFERASE SULT"/>
    <property type="match status" value="1"/>
</dbReference>
<dbReference type="Proteomes" id="UP000694845">
    <property type="component" value="Unplaced"/>
</dbReference>
<dbReference type="Gene3D" id="3.40.50.300">
    <property type="entry name" value="P-loop containing nucleotide triphosphate hydrolases"/>
    <property type="match status" value="1"/>
</dbReference>
<dbReference type="GO" id="GO:0008146">
    <property type="term" value="F:sulfotransferase activity"/>
    <property type="evidence" value="ECO:0007669"/>
    <property type="project" value="InterPro"/>
</dbReference>
<keyword evidence="2" id="KW-0808">Transferase</keyword>
<evidence type="ECO:0000313" key="5">
    <source>
        <dbReference type="RefSeq" id="XP_022100034.1"/>
    </source>
</evidence>
<gene>
    <name evidence="5" type="primary">LOC110984308</name>
</gene>
<protein>
    <submittedName>
        <fullName evidence="5">Sulfotransferase 1A1-like</fullName>
    </submittedName>
</protein>
<dbReference type="AlphaFoldDB" id="A0A8B7Z331"/>
<dbReference type="OrthoDB" id="205623at2759"/>
<dbReference type="Pfam" id="PF00685">
    <property type="entry name" value="Sulfotransfer_1"/>
    <property type="match status" value="1"/>
</dbReference>
<evidence type="ECO:0000256" key="1">
    <source>
        <dbReference type="ARBA" id="ARBA00005771"/>
    </source>
</evidence>
<dbReference type="OMA" id="FAKMINP"/>
<name>A0A8B7Z331_ACAPL</name>
<dbReference type="InterPro" id="IPR027417">
    <property type="entry name" value="P-loop_NTPase"/>
</dbReference>
<feature type="domain" description="Sulfotransferase" evidence="3">
    <location>
        <begin position="21"/>
        <end position="286"/>
    </location>
</feature>
<organism evidence="4 5">
    <name type="scientific">Acanthaster planci</name>
    <name type="common">Crown-of-thorns starfish</name>
    <dbReference type="NCBI Taxonomy" id="133434"/>
    <lineage>
        <taxon>Eukaryota</taxon>
        <taxon>Metazoa</taxon>
        <taxon>Echinodermata</taxon>
        <taxon>Eleutherozoa</taxon>
        <taxon>Asterozoa</taxon>
        <taxon>Asteroidea</taxon>
        <taxon>Valvatacea</taxon>
        <taxon>Valvatida</taxon>
        <taxon>Acanthasteridae</taxon>
        <taxon>Acanthaster</taxon>
    </lineage>
</organism>
<comment type="similarity">
    <text evidence="1">Belongs to the sulfotransferase 1 family.</text>
</comment>
<evidence type="ECO:0000313" key="4">
    <source>
        <dbReference type="Proteomes" id="UP000694845"/>
    </source>
</evidence>
<evidence type="ECO:0000259" key="3">
    <source>
        <dbReference type="Pfam" id="PF00685"/>
    </source>
</evidence>
<dbReference type="SUPFAM" id="SSF52540">
    <property type="entry name" value="P-loop containing nucleoside triphosphate hydrolases"/>
    <property type="match status" value="1"/>
</dbReference>
<dbReference type="KEGG" id="aplc:110984308"/>
<dbReference type="InterPro" id="IPR000863">
    <property type="entry name" value="Sulfotransferase_dom"/>
</dbReference>
<dbReference type="RefSeq" id="XP_022100034.1">
    <property type="nucleotide sequence ID" value="XM_022244342.1"/>
</dbReference>
<dbReference type="GeneID" id="110984308"/>
<accession>A0A8B7Z331</accession>
<evidence type="ECO:0000256" key="2">
    <source>
        <dbReference type="ARBA" id="ARBA00022679"/>
    </source>
</evidence>
<keyword evidence="4" id="KW-1185">Reference proteome</keyword>